<evidence type="ECO:0000313" key="4">
    <source>
        <dbReference type="Proteomes" id="UP000249547"/>
    </source>
</evidence>
<organism evidence="3 4">
    <name type="scientific">Chitinophaga skermanii</name>
    <dbReference type="NCBI Taxonomy" id="331697"/>
    <lineage>
        <taxon>Bacteria</taxon>
        <taxon>Pseudomonadati</taxon>
        <taxon>Bacteroidota</taxon>
        <taxon>Chitinophagia</taxon>
        <taxon>Chitinophagales</taxon>
        <taxon>Chitinophagaceae</taxon>
        <taxon>Chitinophaga</taxon>
    </lineage>
</organism>
<feature type="domain" description="Glycosyl hydrolase family 13 catalytic" evidence="2">
    <location>
        <begin position="61"/>
        <end position="388"/>
    </location>
</feature>
<dbReference type="PANTHER" id="PTHR10357:SF205">
    <property type="entry name" value="O-GLYCOSYL HYDROLASE FAMILY 13"/>
    <property type="match status" value="1"/>
</dbReference>
<keyword evidence="4" id="KW-1185">Reference proteome</keyword>
<protein>
    <submittedName>
        <fullName evidence="3">Glycosidase</fullName>
    </submittedName>
</protein>
<dbReference type="SUPFAM" id="SSF51011">
    <property type="entry name" value="Glycosyl hydrolase domain"/>
    <property type="match status" value="1"/>
</dbReference>
<keyword evidence="3" id="KW-0326">Glycosidase</keyword>
<dbReference type="RefSeq" id="WP_111598820.1">
    <property type="nucleotide sequence ID" value="NZ_QLLL01000006.1"/>
</dbReference>
<dbReference type="GO" id="GO:0009313">
    <property type="term" value="P:oligosaccharide catabolic process"/>
    <property type="evidence" value="ECO:0007669"/>
    <property type="project" value="TreeGrafter"/>
</dbReference>
<feature type="chain" id="PRO_5016315215" evidence="1">
    <location>
        <begin position="27"/>
        <end position="464"/>
    </location>
</feature>
<dbReference type="PANTHER" id="PTHR10357">
    <property type="entry name" value="ALPHA-AMYLASE FAMILY MEMBER"/>
    <property type="match status" value="1"/>
</dbReference>
<dbReference type="Pfam" id="PF00128">
    <property type="entry name" value="Alpha-amylase"/>
    <property type="match status" value="1"/>
</dbReference>
<evidence type="ECO:0000256" key="1">
    <source>
        <dbReference type="SAM" id="SignalP"/>
    </source>
</evidence>
<dbReference type="CDD" id="cd11313">
    <property type="entry name" value="AmyAc_arch_bac_AmyA"/>
    <property type="match status" value="1"/>
</dbReference>
<comment type="caution">
    <text evidence="3">The sequence shown here is derived from an EMBL/GenBank/DDBJ whole genome shotgun (WGS) entry which is preliminary data.</text>
</comment>
<keyword evidence="3" id="KW-0378">Hydrolase</keyword>
<evidence type="ECO:0000259" key="2">
    <source>
        <dbReference type="SMART" id="SM00642"/>
    </source>
</evidence>
<evidence type="ECO:0000313" key="3">
    <source>
        <dbReference type="EMBL" id="RAJ02373.1"/>
    </source>
</evidence>
<keyword evidence="1" id="KW-0732">Signal</keyword>
<dbReference type="InterPro" id="IPR013780">
    <property type="entry name" value="Glyco_hydro_b"/>
</dbReference>
<accession>A0A327QGC9</accession>
<reference evidence="3 4" key="1">
    <citation type="submission" date="2018-06" db="EMBL/GenBank/DDBJ databases">
        <title>Genomic Encyclopedia of Archaeal and Bacterial Type Strains, Phase II (KMG-II): from individual species to whole genera.</title>
        <authorList>
            <person name="Goeker M."/>
        </authorList>
    </citation>
    <scope>NUCLEOTIDE SEQUENCE [LARGE SCALE GENOMIC DNA]</scope>
    <source>
        <strain evidence="3 4">DSM 23857</strain>
    </source>
</reference>
<dbReference type="InterPro" id="IPR006047">
    <property type="entry name" value="GH13_cat_dom"/>
</dbReference>
<dbReference type="Proteomes" id="UP000249547">
    <property type="component" value="Unassembled WGS sequence"/>
</dbReference>
<dbReference type="InterPro" id="IPR017853">
    <property type="entry name" value="GH"/>
</dbReference>
<dbReference type="OrthoDB" id="9806009at2"/>
<dbReference type="PROSITE" id="PS51257">
    <property type="entry name" value="PROKAR_LIPOPROTEIN"/>
    <property type="match status" value="1"/>
</dbReference>
<proteinExistence type="predicted"/>
<name>A0A327QGC9_9BACT</name>
<gene>
    <name evidence="3" type="ORF">LX64_03385</name>
</gene>
<dbReference type="AlphaFoldDB" id="A0A327QGC9"/>
<feature type="signal peptide" evidence="1">
    <location>
        <begin position="1"/>
        <end position="26"/>
    </location>
</feature>
<dbReference type="Gene3D" id="2.60.40.1180">
    <property type="entry name" value="Golgi alpha-mannosidase II"/>
    <property type="match status" value="1"/>
</dbReference>
<dbReference type="GO" id="GO:0004556">
    <property type="term" value="F:alpha-amylase activity"/>
    <property type="evidence" value="ECO:0007669"/>
    <property type="project" value="TreeGrafter"/>
</dbReference>
<dbReference type="EMBL" id="QLLL01000006">
    <property type="protein sequence ID" value="RAJ02373.1"/>
    <property type="molecule type" value="Genomic_DNA"/>
</dbReference>
<dbReference type="Gene3D" id="3.20.20.80">
    <property type="entry name" value="Glycosidases"/>
    <property type="match status" value="1"/>
</dbReference>
<sequence>MNIIKVNLIIALLAGVLSSCSKSSTAEPFVPVNPTVDSLRVPQYGTPFNKVPDPRDVVIYQVNMRVFSQQGDFAGVVKRLDNIKSLGANTIYLMPIYPVGTEKALNSPYCIKDYTQVNTEFGNLQQLRTLVDEAHNRGLTVILDWVANHTAWDHVWMKQHKDWYLQDNNGNVVSPPGTGWNDVAQLNFGNKNMRLAMISAMRYWVLAANVDGFRCDYTDGPPVDFWQQATDSLRKVNTHTLLLMAEGSRPGNFNAGFQYNFGFGYFGYLKRIFEQKAPVSGIDSVNNAEYAQASDAQRMVRYTTNHDVNGSDGTPEELFGGKRGAMAAFVATAFMKNVPMVYNGQEVATPHRLTFPFTSTKIDWSLNPDVTVEYSNIINKRQSLDAVKRGEIQYYNTADICAYVRTLGTQQVLVLVNMRNTAETFHVPTSLQGTQWTNVFTNDNQVINATVAIAPFEYIVLKRN</sequence>
<dbReference type="SMART" id="SM00642">
    <property type="entry name" value="Aamy"/>
    <property type="match status" value="1"/>
</dbReference>
<dbReference type="SUPFAM" id="SSF51445">
    <property type="entry name" value="(Trans)glycosidases"/>
    <property type="match status" value="1"/>
</dbReference>